<organism evidence="20 21">
    <name type="scientific">Ameca splendens</name>
    <dbReference type="NCBI Taxonomy" id="208324"/>
    <lineage>
        <taxon>Eukaryota</taxon>
        <taxon>Metazoa</taxon>
        <taxon>Chordata</taxon>
        <taxon>Craniata</taxon>
        <taxon>Vertebrata</taxon>
        <taxon>Euteleostomi</taxon>
        <taxon>Actinopterygii</taxon>
        <taxon>Neopterygii</taxon>
        <taxon>Teleostei</taxon>
        <taxon>Neoteleostei</taxon>
        <taxon>Acanthomorphata</taxon>
        <taxon>Ovalentaria</taxon>
        <taxon>Atherinomorphae</taxon>
        <taxon>Cyprinodontiformes</taxon>
        <taxon>Goodeidae</taxon>
        <taxon>Ameca</taxon>
    </lineage>
</organism>
<reference evidence="20 21" key="1">
    <citation type="submission" date="2021-06" db="EMBL/GenBank/DDBJ databases">
        <authorList>
            <person name="Palmer J.M."/>
        </authorList>
    </citation>
    <scope>NUCLEOTIDE SEQUENCE [LARGE SCALE GENOMIC DNA]</scope>
    <source>
        <strain evidence="20 21">AS_MEX2019</strain>
        <tissue evidence="20">Muscle</tissue>
    </source>
</reference>
<dbReference type="Proteomes" id="UP001469553">
    <property type="component" value="Unassembled WGS sequence"/>
</dbReference>
<evidence type="ECO:0000256" key="1">
    <source>
        <dbReference type="ARBA" id="ARBA00004251"/>
    </source>
</evidence>
<comment type="caution">
    <text evidence="20">The sequence shown here is derived from an EMBL/GenBank/DDBJ whole genome shotgun (WGS) entry which is preliminary data.</text>
</comment>
<dbReference type="InterPro" id="IPR022065">
    <property type="entry name" value="Uncharacterised_TMEM59"/>
</dbReference>
<keyword evidence="14" id="KW-0458">Lysosome</keyword>
<keyword evidence="7" id="KW-0732">Signal</keyword>
<evidence type="ECO:0000256" key="6">
    <source>
        <dbReference type="ARBA" id="ARBA00022692"/>
    </source>
</evidence>
<accession>A0ABV0ZIQ6</accession>
<evidence type="ECO:0000256" key="11">
    <source>
        <dbReference type="ARBA" id="ARBA00023034"/>
    </source>
</evidence>
<comment type="function">
    <text evidence="18">Acts as a regulator of autophagy in response to S.aureus infection by promoting activation of LC3 (MAP1LC3A, MAP1LC3B or MAP1LC3C). Acts by interacting with ATG16L1, leading to promote a functional complex between LC3 and ATG16L1 and promoting LC3 lipidation and subsequent activation of autophagy. Modulates the O-glycosylation and complex N-glycosylation steps occurring during the Golgi maturation of several proteins such as APP, BACE1, SEAP or PRNP. Inhibits APP transport to the cell surface and further shedding.</text>
</comment>
<keyword evidence="10" id="KW-0072">Autophagy</keyword>
<keyword evidence="9 19" id="KW-1133">Transmembrane helix</keyword>
<keyword evidence="11" id="KW-0333">Golgi apparatus</keyword>
<comment type="subunit">
    <text evidence="16">Interacts with ATG16L1 (via WD repeats).</text>
</comment>
<comment type="similarity">
    <text evidence="4">Belongs to the TMEM59 family.</text>
</comment>
<comment type="subcellular location">
    <subcellularLocation>
        <location evidence="1">Cell membrane</location>
        <topology evidence="1">Single-pass type I membrane protein</topology>
    </subcellularLocation>
    <subcellularLocation>
        <location evidence="3">Golgi apparatus membrane</location>
        <topology evidence="3">Single-pass type I membrane protein</topology>
    </subcellularLocation>
    <subcellularLocation>
        <location evidence="15">Late endosome membrane</location>
        <topology evidence="15">Single-pass type I membrane protein</topology>
    </subcellularLocation>
    <subcellularLocation>
        <location evidence="2">Lysosome membrane</location>
        <topology evidence="2">Single-pass type I membrane protein</topology>
    </subcellularLocation>
</comment>
<keyword evidence="21" id="KW-1185">Reference proteome</keyword>
<evidence type="ECO:0000256" key="4">
    <source>
        <dbReference type="ARBA" id="ARBA00009643"/>
    </source>
</evidence>
<evidence type="ECO:0000256" key="16">
    <source>
        <dbReference type="ARBA" id="ARBA00038589"/>
    </source>
</evidence>
<evidence type="ECO:0000256" key="19">
    <source>
        <dbReference type="SAM" id="Phobius"/>
    </source>
</evidence>
<evidence type="ECO:0000256" key="13">
    <source>
        <dbReference type="ARBA" id="ARBA00023180"/>
    </source>
</evidence>
<evidence type="ECO:0000256" key="17">
    <source>
        <dbReference type="ARBA" id="ARBA00039377"/>
    </source>
</evidence>
<feature type="transmembrane region" description="Helical" evidence="19">
    <location>
        <begin position="55"/>
        <end position="80"/>
    </location>
</feature>
<dbReference type="Pfam" id="PF12280">
    <property type="entry name" value="BSMAP"/>
    <property type="match status" value="1"/>
</dbReference>
<dbReference type="PANTHER" id="PTHR28652:SF3">
    <property type="entry name" value="TRANSMEMBRANE PROTEIN 59"/>
    <property type="match status" value="1"/>
</dbReference>
<evidence type="ECO:0000256" key="18">
    <source>
        <dbReference type="ARBA" id="ARBA00045285"/>
    </source>
</evidence>
<evidence type="ECO:0000256" key="10">
    <source>
        <dbReference type="ARBA" id="ARBA00023006"/>
    </source>
</evidence>
<dbReference type="EMBL" id="JAHRIP010065956">
    <property type="protein sequence ID" value="MEQ2305951.1"/>
    <property type="molecule type" value="Genomic_DNA"/>
</dbReference>
<proteinExistence type="inferred from homology"/>
<name>A0ABV0ZIQ6_9TELE</name>
<evidence type="ECO:0000256" key="2">
    <source>
        <dbReference type="ARBA" id="ARBA00004352"/>
    </source>
</evidence>
<evidence type="ECO:0000256" key="8">
    <source>
        <dbReference type="ARBA" id="ARBA00022753"/>
    </source>
</evidence>
<evidence type="ECO:0000256" key="3">
    <source>
        <dbReference type="ARBA" id="ARBA00004614"/>
    </source>
</evidence>
<protein>
    <recommendedName>
        <fullName evidence="17">Transmembrane protein 59</fullName>
    </recommendedName>
</protein>
<keyword evidence="13" id="KW-0325">Glycoprotein</keyword>
<dbReference type="PANTHER" id="PTHR28652">
    <property type="entry name" value="TRANSMEMBRANE PROTEIN 59-LIKE PROTEIN"/>
    <property type="match status" value="1"/>
</dbReference>
<evidence type="ECO:0000256" key="15">
    <source>
        <dbReference type="ARBA" id="ARBA00037817"/>
    </source>
</evidence>
<evidence type="ECO:0000256" key="14">
    <source>
        <dbReference type="ARBA" id="ARBA00023228"/>
    </source>
</evidence>
<keyword evidence="5" id="KW-1003">Cell membrane</keyword>
<evidence type="ECO:0000256" key="5">
    <source>
        <dbReference type="ARBA" id="ARBA00022475"/>
    </source>
</evidence>
<evidence type="ECO:0000256" key="9">
    <source>
        <dbReference type="ARBA" id="ARBA00022989"/>
    </source>
</evidence>
<sequence length="137" mass="15506">MILIFQVPRLSSPIYKEYHHALIQERNRDLTGDRSYDDRYNLFTCLSRNPWLPGWILTTTLILSVLVLIWICCATVATAVDQYVPAEKLSIYGDNDCIKEPKLTPYPPSSLIIITSKDPKEEAGPLPSKVNLGESNI</sequence>
<keyword evidence="8" id="KW-0967">Endosome</keyword>
<keyword evidence="6 19" id="KW-0812">Transmembrane</keyword>
<evidence type="ECO:0000256" key="7">
    <source>
        <dbReference type="ARBA" id="ARBA00022729"/>
    </source>
</evidence>
<gene>
    <name evidence="20" type="ORF">AMECASPLE_003197</name>
</gene>
<evidence type="ECO:0000313" key="21">
    <source>
        <dbReference type="Proteomes" id="UP001469553"/>
    </source>
</evidence>
<evidence type="ECO:0000313" key="20">
    <source>
        <dbReference type="EMBL" id="MEQ2305951.1"/>
    </source>
</evidence>
<keyword evidence="12 19" id="KW-0472">Membrane</keyword>
<evidence type="ECO:0000256" key="12">
    <source>
        <dbReference type="ARBA" id="ARBA00023136"/>
    </source>
</evidence>